<gene>
    <name evidence="1" type="ORF">H9L16_01640</name>
</gene>
<keyword evidence="2" id="KW-1185">Reference proteome</keyword>
<dbReference type="EMBL" id="CP060719">
    <property type="protein sequence ID" value="QNN70368.1"/>
    <property type="molecule type" value="Genomic_DNA"/>
</dbReference>
<sequence>MNTDTDKALIAKINRRLAKDGQALRTARGENPDSNLGLHYIVDVDHNTVAATHCDLQTLATELGIAQVSP</sequence>
<proteinExistence type="predicted"/>
<dbReference type="Proteomes" id="UP000515804">
    <property type="component" value="Chromosome"/>
</dbReference>
<dbReference type="KEGG" id="tcn:H9L16_01640"/>
<protein>
    <submittedName>
        <fullName evidence="1">Uncharacterized protein</fullName>
    </submittedName>
</protein>
<dbReference type="AlphaFoldDB" id="A0A7G9SR93"/>
<reference evidence="1 2" key="1">
    <citation type="submission" date="2020-08" db="EMBL/GenBank/DDBJ databases">
        <title>Genome sequence of Thermomonas carbonis KCTC 42013T.</title>
        <authorList>
            <person name="Hyun D.-W."/>
            <person name="Bae J.-W."/>
        </authorList>
    </citation>
    <scope>NUCLEOTIDE SEQUENCE [LARGE SCALE GENOMIC DNA]</scope>
    <source>
        <strain evidence="1 2">KCTC 42013</strain>
    </source>
</reference>
<dbReference type="RefSeq" id="WP_187552884.1">
    <property type="nucleotide sequence ID" value="NZ_BMZL01000001.1"/>
</dbReference>
<evidence type="ECO:0000313" key="1">
    <source>
        <dbReference type="EMBL" id="QNN70368.1"/>
    </source>
</evidence>
<accession>A0A7G9SR93</accession>
<name>A0A7G9SR93_9GAMM</name>
<evidence type="ECO:0000313" key="2">
    <source>
        <dbReference type="Proteomes" id="UP000515804"/>
    </source>
</evidence>
<organism evidence="1 2">
    <name type="scientific">Thermomonas carbonis</name>
    <dbReference type="NCBI Taxonomy" id="1463158"/>
    <lineage>
        <taxon>Bacteria</taxon>
        <taxon>Pseudomonadati</taxon>
        <taxon>Pseudomonadota</taxon>
        <taxon>Gammaproteobacteria</taxon>
        <taxon>Lysobacterales</taxon>
        <taxon>Lysobacteraceae</taxon>
        <taxon>Thermomonas</taxon>
    </lineage>
</organism>